<dbReference type="PANTHER" id="PTHR43775:SF29">
    <property type="entry name" value="ASPERFURANONE POLYKETIDE SYNTHASE AFOG-RELATED"/>
    <property type="match status" value="1"/>
</dbReference>
<dbReference type="Gene3D" id="3.30.70.3290">
    <property type="match status" value="1"/>
</dbReference>
<feature type="region of interest" description="Disordered" evidence="1">
    <location>
        <begin position="143"/>
        <end position="171"/>
    </location>
</feature>
<dbReference type="Gene3D" id="3.40.47.10">
    <property type="match status" value="1"/>
</dbReference>
<dbReference type="InterPro" id="IPR016039">
    <property type="entry name" value="Thiolase-like"/>
</dbReference>
<dbReference type="GO" id="GO:0006633">
    <property type="term" value="P:fatty acid biosynthetic process"/>
    <property type="evidence" value="ECO:0007669"/>
    <property type="project" value="TreeGrafter"/>
</dbReference>
<dbReference type="EMBL" id="DQ395331">
    <property type="protein sequence ID" value="ABD57309.1"/>
    <property type="molecule type" value="Genomic_DNA"/>
</dbReference>
<reference evidence="3" key="1">
    <citation type="submission" date="2006-02" db="EMBL/GenBank/DDBJ databases">
        <title>Diversity of polyketide synthase genes in fungi isolated in Thailand.</title>
        <authorList>
            <person name="Sengpanich N."/>
            <person name="Amnuaykanjanasin A."/>
        </authorList>
    </citation>
    <scope>NUCLEOTIDE SEQUENCE</scope>
</reference>
<dbReference type="Gene3D" id="3.40.366.10">
    <property type="entry name" value="Malonyl-Coenzyme A Acyl Carrier Protein, domain 2"/>
    <property type="match status" value="1"/>
</dbReference>
<dbReference type="InterPro" id="IPR001227">
    <property type="entry name" value="Ac_transferase_dom_sf"/>
</dbReference>
<dbReference type="InterPro" id="IPR032821">
    <property type="entry name" value="PKS_assoc"/>
</dbReference>
<dbReference type="InterPro" id="IPR020841">
    <property type="entry name" value="PKS_Beta-ketoAc_synthase_dom"/>
</dbReference>
<dbReference type="SUPFAM" id="SSF53901">
    <property type="entry name" value="Thiolase-like"/>
    <property type="match status" value="1"/>
</dbReference>
<dbReference type="GO" id="GO:0044550">
    <property type="term" value="P:secondary metabolite biosynthetic process"/>
    <property type="evidence" value="ECO:0007669"/>
    <property type="project" value="TreeGrafter"/>
</dbReference>
<feature type="compositionally biased region" description="Polar residues" evidence="1">
    <location>
        <begin position="150"/>
        <end position="160"/>
    </location>
</feature>
<evidence type="ECO:0000259" key="2">
    <source>
        <dbReference type="PROSITE" id="PS52004"/>
    </source>
</evidence>
<organism evidence="3">
    <name type="scientific">Aigialus parvus</name>
    <name type="common">Marine mangrove fungus</name>
    <dbReference type="NCBI Taxonomy" id="193128"/>
    <lineage>
        <taxon>Eukaryota</taxon>
        <taxon>Fungi</taxon>
        <taxon>Dikarya</taxon>
        <taxon>Ascomycota</taxon>
        <taxon>Pezizomycotina</taxon>
        <taxon>Dothideomycetes</taxon>
        <taxon>Pleosporomycetidae</taxon>
        <taxon>Pleosporales</taxon>
        <taxon>Aigialaceae</taxon>
        <taxon>Aigialus</taxon>
    </lineage>
</organism>
<proteinExistence type="predicted"/>
<dbReference type="AlphaFoldDB" id="A2T191"/>
<evidence type="ECO:0000313" key="3">
    <source>
        <dbReference type="EMBL" id="ABD57309.1"/>
    </source>
</evidence>
<evidence type="ECO:0000256" key="1">
    <source>
        <dbReference type="SAM" id="MobiDB-lite"/>
    </source>
</evidence>
<accession>A2T191</accession>
<name>A2T191_AIGPA</name>
<dbReference type="InterPro" id="IPR050091">
    <property type="entry name" value="PKS_NRPS_Biosynth_Enz"/>
</dbReference>
<dbReference type="PROSITE" id="PS52004">
    <property type="entry name" value="KS3_2"/>
    <property type="match status" value="1"/>
</dbReference>
<feature type="non-terminal residue" evidence="3">
    <location>
        <position position="281"/>
    </location>
</feature>
<protein>
    <submittedName>
        <fullName evidence="3">Polyketide synthase</fullName>
    </submittedName>
</protein>
<dbReference type="InterPro" id="IPR014031">
    <property type="entry name" value="Ketoacyl_synth_C"/>
</dbReference>
<dbReference type="PANTHER" id="PTHR43775">
    <property type="entry name" value="FATTY ACID SYNTHASE"/>
    <property type="match status" value="1"/>
</dbReference>
<dbReference type="SMART" id="SM00825">
    <property type="entry name" value="PKS_KS"/>
    <property type="match status" value="1"/>
</dbReference>
<sequence length="281" mass="30441">EAHGTGTAVGDPIEASAISRAFGNFRTKEDPIYVGTVKSNIGHLEGASGVAGVIKAILCLERGVIAPNVWPKDINPKIAAECPNIAFPTTSIPWPPGLRRVSVNSFGFGGANAHAVLDDAFHFVRERKLTGTRYSEQSILQCKKDGGQSTGSSAIRTSMSHGHINPNTDDDPEPLQTSLTITDGPIFKLLTLSSLDEGGIRRSIDACKTWFHGLPTSAQHSLNLDDLAYTLCLRRSVLPWRTFAVTSSTSDIMERLRWLPGLRAKNDLKLCFLFTGQGAQW</sequence>
<feature type="non-terminal residue" evidence="3">
    <location>
        <position position="1"/>
    </location>
</feature>
<dbReference type="Pfam" id="PF16197">
    <property type="entry name" value="KAsynt_C_assoc"/>
    <property type="match status" value="1"/>
</dbReference>
<dbReference type="Pfam" id="PF02801">
    <property type="entry name" value="Ketoacyl-synt_C"/>
    <property type="match status" value="1"/>
</dbReference>
<feature type="domain" description="Ketosynthase family 3 (KS3)" evidence="2">
    <location>
        <begin position="1"/>
        <end position="119"/>
    </location>
</feature>
<dbReference type="CDD" id="cd00833">
    <property type="entry name" value="PKS"/>
    <property type="match status" value="1"/>
</dbReference>
<dbReference type="GO" id="GO:0004312">
    <property type="term" value="F:fatty acid synthase activity"/>
    <property type="evidence" value="ECO:0007669"/>
    <property type="project" value="TreeGrafter"/>
</dbReference>
<gene>
    <name evidence="3" type="primary">F1R2A2</name>
</gene>